<evidence type="ECO:0000256" key="1">
    <source>
        <dbReference type="SAM" id="MobiDB-lite"/>
    </source>
</evidence>
<sequence>MHYLSLIPRLKKLYASMRWHPAKDAAWTLKNCVKRLIHRLITIEVRFQTVYTRRCLMNLRLCVLGSRGQLQSSLEGIGSSRQIETLDGVQITAMSAQIAHLTSALIESERRREAEQRSMSAIVQQIKEQVLNLARRPTTSAPKDTNDSEDEEDDYVDLTP</sequence>
<keyword evidence="3" id="KW-1185">Reference proteome</keyword>
<dbReference type="Proteomes" id="UP001234989">
    <property type="component" value="Chromosome 1"/>
</dbReference>
<feature type="region of interest" description="Disordered" evidence="1">
    <location>
        <begin position="133"/>
        <end position="160"/>
    </location>
</feature>
<protein>
    <submittedName>
        <fullName evidence="2">Uncharacterized protein</fullName>
    </submittedName>
</protein>
<accession>A0AAF0PXU2</accession>
<proteinExistence type="predicted"/>
<dbReference type="AlphaFoldDB" id="A0AAF0PXU2"/>
<feature type="compositionally biased region" description="Acidic residues" evidence="1">
    <location>
        <begin position="147"/>
        <end position="160"/>
    </location>
</feature>
<name>A0AAF0PXU2_SOLVR</name>
<dbReference type="EMBL" id="CP133612">
    <property type="protein sequence ID" value="WMV11915.1"/>
    <property type="molecule type" value="Genomic_DNA"/>
</dbReference>
<reference evidence="2" key="1">
    <citation type="submission" date="2023-08" db="EMBL/GenBank/DDBJ databases">
        <title>A de novo genome assembly of Solanum verrucosum Schlechtendal, a Mexican diploid species geographically isolated from the other diploid A-genome species in potato relatives.</title>
        <authorList>
            <person name="Hosaka K."/>
        </authorList>
    </citation>
    <scope>NUCLEOTIDE SEQUENCE</scope>
    <source>
        <tissue evidence="2">Young leaves</tissue>
    </source>
</reference>
<gene>
    <name evidence="2" type="ORF">MTR67_005300</name>
</gene>
<organism evidence="2 3">
    <name type="scientific">Solanum verrucosum</name>
    <dbReference type="NCBI Taxonomy" id="315347"/>
    <lineage>
        <taxon>Eukaryota</taxon>
        <taxon>Viridiplantae</taxon>
        <taxon>Streptophyta</taxon>
        <taxon>Embryophyta</taxon>
        <taxon>Tracheophyta</taxon>
        <taxon>Spermatophyta</taxon>
        <taxon>Magnoliopsida</taxon>
        <taxon>eudicotyledons</taxon>
        <taxon>Gunneridae</taxon>
        <taxon>Pentapetalae</taxon>
        <taxon>asterids</taxon>
        <taxon>lamiids</taxon>
        <taxon>Solanales</taxon>
        <taxon>Solanaceae</taxon>
        <taxon>Solanoideae</taxon>
        <taxon>Solaneae</taxon>
        <taxon>Solanum</taxon>
    </lineage>
</organism>
<evidence type="ECO:0000313" key="3">
    <source>
        <dbReference type="Proteomes" id="UP001234989"/>
    </source>
</evidence>
<evidence type="ECO:0000313" key="2">
    <source>
        <dbReference type="EMBL" id="WMV11915.1"/>
    </source>
</evidence>